<dbReference type="SUPFAM" id="SSF48695">
    <property type="entry name" value="Multiheme cytochromes"/>
    <property type="match status" value="1"/>
</dbReference>
<reference evidence="3 4" key="1">
    <citation type="journal article" date="2010" name="DNA Res.">
        <title>Bacterial lifestyle in a deep-sea hydrothermal vent chimney revealed by the genome sequence of the thermophilic bacterium Deferribacter desulfuricans SSM1.</title>
        <authorList>
            <person name="Takaki Y."/>
            <person name="Shimamura S."/>
            <person name="Nakagawa S."/>
            <person name="Fukuhara Y."/>
            <person name="Horikawa H."/>
            <person name="Ankai A."/>
            <person name="Harada T."/>
            <person name="Hosoyama A."/>
            <person name="Oguchi A."/>
            <person name="Fukui S."/>
            <person name="Fujita N."/>
            <person name="Takami H."/>
            <person name="Takai K."/>
        </authorList>
    </citation>
    <scope>NUCLEOTIDE SEQUENCE [LARGE SCALE GENOMIC DNA]</scope>
    <source>
        <strain evidence="4">DSM 14783 / JCM 11476 / NBRC 101012 / SSM1</strain>
    </source>
</reference>
<dbReference type="InterPro" id="IPR051829">
    <property type="entry name" value="Multiheme_Cytochr_ET"/>
</dbReference>
<dbReference type="Proteomes" id="UP000001520">
    <property type="component" value="Chromosome"/>
</dbReference>
<dbReference type="EMBL" id="AP011529">
    <property type="protein sequence ID" value="BAI80845.1"/>
    <property type="molecule type" value="Genomic_DNA"/>
</dbReference>
<evidence type="ECO:0000313" key="4">
    <source>
        <dbReference type="Proteomes" id="UP000001520"/>
    </source>
</evidence>
<dbReference type="InterPro" id="IPR023155">
    <property type="entry name" value="Cyt_c-552/4"/>
</dbReference>
<protein>
    <submittedName>
        <fullName evidence="3">Multiheme c-type cytochrome</fullName>
    </submittedName>
</protein>
<dbReference type="KEGG" id="ddf:DEFDS_1384"/>
<evidence type="ECO:0000256" key="1">
    <source>
        <dbReference type="ARBA" id="ARBA00022729"/>
    </source>
</evidence>
<evidence type="ECO:0000313" key="3">
    <source>
        <dbReference type="EMBL" id="BAI80845.1"/>
    </source>
</evidence>
<feature type="domain" description="Cytochrome c-552/4" evidence="2">
    <location>
        <begin position="128"/>
        <end position="168"/>
    </location>
</feature>
<gene>
    <name evidence="3" type="ordered locus">DEFDS_1384</name>
</gene>
<dbReference type="RefSeq" id="WP_013008091.1">
    <property type="nucleotide sequence ID" value="NC_013939.1"/>
</dbReference>
<organism evidence="3 4">
    <name type="scientific">Deferribacter desulfuricans (strain DSM 14783 / JCM 11476 / NBRC 101012 / SSM1)</name>
    <dbReference type="NCBI Taxonomy" id="639282"/>
    <lineage>
        <taxon>Bacteria</taxon>
        <taxon>Pseudomonadati</taxon>
        <taxon>Deferribacterota</taxon>
        <taxon>Deferribacteres</taxon>
        <taxon>Deferribacterales</taxon>
        <taxon>Deferribacteraceae</taxon>
        <taxon>Deferribacter</taxon>
    </lineage>
</organism>
<keyword evidence="1" id="KW-0732">Signal</keyword>
<proteinExistence type="predicted"/>
<dbReference type="OrthoDB" id="9814800at2"/>
<dbReference type="eggNOG" id="COG3303">
    <property type="taxonomic scope" value="Bacteria"/>
</dbReference>
<dbReference type="Gene3D" id="1.10.1130.10">
    <property type="entry name" value="Flavocytochrome C3, Chain A"/>
    <property type="match status" value="1"/>
</dbReference>
<dbReference type="PANTHER" id="PTHR35038:SF8">
    <property type="entry name" value="C-TYPE POLYHEME CYTOCHROME OMCC"/>
    <property type="match status" value="1"/>
</dbReference>
<keyword evidence="4" id="KW-1185">Reference proteome</keyword>
<dbReference type="HOGENOM" id="CLU_743400_0_0_0"/>
<accession>D3PE22</accession>
<name>D3PE22_DEFDS</name>
<evidence type="ECO:0000259" key="2">
    <source>
        <dbReference type="Pfam" id="PF13435"/>
    </source>
</evidence>
<dbReference type="STRING" id="639282.DEFDS_1384"/>
<dbReference type="Pfam" id="PF13435">
    <property type="entry name" value="Cytochrome_C554"/>
    <property type="match status" value="1"/>
</dbReference>
<sequence>MKRFIFIILSFMLFFSLLGFASEKKKGVGYVGSEVCKSCHEEEYNLFVESGHPYKLRKAELARKAGLPLPKGYTWDDISYVIGGKTKKARYIGLDGYIITTDKKGNKMKTQYNLEDGSWSYYHAGQIKPYKCGPCHMTNYSPEGHQDGRPGMIGTWSFDGIQCEECHGPASAHIENPKAVKLTVDRSSKACGKCHIRGSADKIPASKGFIRHHEQYNELLAGAHKDLNCVECHDPHAKAVVSIKTKCADCHDDVASKFAKTVHGKNQVDCISCHMPKAAKSAIKKAKYVGDVRSHLFKINTSANYIMFTKDSKYAKSELSLEFSCLIPSCHAGETKDWAAREAKKIHK</sequence>
<dbReference type="AlphaFoldDB" id="D3PE22"/>
<dbReference type="PANTHER" id="PTHR35038">
    <property type="entry name" value="DISSIMILATORY SULFITE REDUCTASE SIRA"/>
    <property type="match status" value="1"/>
</dbReference>
<dbReference type="InterPro" id="IPR036280">
    <property type="entry name" value="Multihaem_cyt_sf"/>
</dbReference>